<dbReference type="PANTHER" id="PTHR43712:SF2">
    <property type="entry name" value="O-METHYLTRANSFERASE CICE"/>
    <property type="match status" value="1"/>
</dbReference>
<dbReference type="InterPro" id="IPR001077">
    <property type="entry name" value="COMT_C"/>
</dbReference>
<evidence type="ECO:0000259" key="5">
    <source>
        <dbReference type="Pfam" id="PF08100"/>
    </source>
</evidence>
<keyword evidence="3" id="KW-0949">S-adenosyl-L-methionine</keyword>
<dbReference type="CDD" id="cd02440">
    <property type="entry name" value="AdoMet_MTases"/>
    <property type="match status" value="1"/>
</dbReference>
<evidence type="ECO:0000256" key="2">
    <source>
        <dbReference type="ARBA" id="ARBA00022679"/>
    </source>
</evidence>
<protein>
    <submittedName>
        <fullName evidence="6">Acetylserotonin O-methyltransferase</fullName>
    </submittedName>
</protein>
<keyword evidence="2" id="KW-0808">Transferase</keyword>
<accession>A0ABY4N727</accession>
<dbReference type="InterPro" id="IPR029063">
    <property type="entry name" value="SAM-dependent_MTases_sf"/>
</dbReference>
<evidence type="ECO:0000256" key="3">
    <source>
        <dbReference type="ARBA" id="ARBA00022691"/>
    </source>
</evidence>
<keyword evidence="1" id="KW-0489">Methyltransferase</keyword>
<dbReference type="Gene3D" id="3.40.50.150">
    <property type="entry name" value="Vaccinia Virus protein VP39"/>
    <property type="match status" value="1"/>
</dbReference>
<name>A0ABY4N727_9MICO</name>
<dbReference type="InterPro" id="IPR036390">
    <property type="entry name" value="WH_DNA-bd_sf"/>
</dbReference>
<reference evidence="6" key="1">
    <citation type="submission" date="2022-05" db="EMBL/GenBank/DDBJ databases">
        <title>Genomic analysis of Brachybacterium sp. CBA3104.</title>
        <authorList>
            <person name="Roh S.W."/>
            <person name="Kim Y.B."/>
            <person name="Kim Y."/>
        </authorList>
    </citation>
    <scope>NUCLEOTIDE SEQUENCE</scope>
    <source>
        <strain evidence="6">CBA3104</strain>
    </source>
</reference>
<dbReference type="PANTHER" id="PTHR43712">
    <property type="entry name" value="PUTATIVE (AFU_ORTHOLOGUE AFUA_4G14580)-RELATED"/>
    <property type="match status" value="1"/>
</dbReference>
<dbReference type="InterPro" id="IPR012967">
    <property type="entry name" value="COMT_dimerisation"/>
</dbReference>
<sequence>MTAAETYTAEDHQAMMSTITGFWVSQLTATLAHLEIAEHLHDGPKTAARIAELAGSDPHATFRLLRAAVDPGLVSHDPETDCFASTSLLDRLRASAPDSLRNVALVWNAPLHWQAWGRFTECVRTGENQVGSAVGRSTFDYLAEHPVEADQFSRAMAELSTPTIREAVVAIEAGPGTTIVDVGGATGAFVLGMLAEHPGTDGLVLDLPHVTAAAEREIAARGMQERCRAVPGDFFEAVPEADLYLVKFVLHDWGDDACIRVLQRCRQAMRPGARVVVVDMVTGAPDDPGTAALMDLNMLAIAPGAREHDLADFDRFFAAAGLARTATTELSPPYCVLEVEAV</sequence>
<dbReference type="EMBL" id="CP097218">
    <property type="protein sequence ID" value="UQN29210.1"/>
    <property type="molecule type" value="Genomic_DNA"/>
</dbReference>
<gene>
    <name evidence="6" type="ORF">M4486_16495</name>
</gene>
<keyword evidence="7" id="KW-1185">Reference proteome</keyword>
<feature type="domain" description="O-methyltransferase dimerisation" evidence="5">
    <location>
        <begin position="16"/>
        <end position="78"/>
    </location>
</feature>
<dbReference type="Pfam" id="PF00891">
    <property type="entry name" value="Methyltransf_2"/>
    <property type="match status" value="1"/>
</dbReference>
<dbReference type="InterPro" id="IPR016461">
    <property type="entry name" value="COMT-like"/>
</dbReference>
<dbReference type="PIRSF" id="PIRSF005739">
    <property type="entry name" value="O-mtase"/>
    <property type="match status" value="1"/>
</dbReference>
<organism evidence="6 7">
    <name type="scientific">Brachybacterium kimchii</name>
    <dbReference type="NCBI Taxonomy" id="2942909"/>
    <lineage>
        <taxon>Bacteria</taxon>
        <taxon>Bacillati</taxon>
        <taxon>Actinomycetota</taxon>
        <taxon>Actinomycetes</taxon>
        <taxon>Micrococcales</taxon>
        <taxon>Dermabacteraceae</taxon>
        <taxon>Brachybacterium</taxon>
    </lineage>
</organism>
<dbReference type="SUPFAM" id="SSF53335">
    <property type="entry name" value="S-adenosyl-L-methionine-dependent methyltransferases"/>
    <property type="match status" value="1"/>
</dbReference>
<evidence type="ECO:0000259" key="4">
    <source>
        <dbReference type="Pfam" id="PF00891"/>
    </source>
</evidence>
<proteinExistence type="predicted"/>
<dbReference type="InterPro" id="IPR036388">
    <property type="entry name" value="WH-like_DNA-bd_sf"/>
</dbReference>
<evidence type="ECO:0000313" key="6">
    <source>
        <dbReference type="EMBL" id="UQN29210.1"/>
    </source>
</evidence>
<dbReference type="Gene3D" id="1.10.10.10">
    <property type="entry name" value="Winged helix-like DNA-binding domain superfamily/Winged helix DNA-binding domain"/>
    <property type="match status" value="1"/>
</dbReference>
<dbReference type="PROSITE" id="PS51683">
    <property type="entry name" value="SAM_OMT_II"/>
    <property type="match status" value="1"/>
</dbReference>
<dbReference type="RefSeq" id="WP_249478382.1">
    <property type="nucleotide sequence ID" value="NZ_CP097218.1"/>
</dbReference>
<evidence type="ECO:0000313" key="7">
    <source>
        <dbReference type="Proteomes" id="UP001055868"/>
    </source>
</evidence>
<dbReference type="SUPFAM" id="SSF46785">
    <property type="entry name" value="Winged helix' DNA-binding domain"/>
    <property type="match status" value="1"/>
</dbReference>
<evidence type="ECO:0000256" key="1">
    <source>
        <dbReference type="ARBA" id="ARBA00022603"/>
    </source>
</evidence>
<dbReference type="Proteomes" id="UP001055868">
    <property type="component" value="Chromosome"/>
</dbReference>
<feature type="domain" description="O-methyltransferase C-terminal" evidence="4">
    <location>
        <begin position="116"/>
        <end position="322"/>
    </location>
</feature>
<dbReference type="Pfam" id="PF08100">
    <property type="entry name" value="Dimerisation"/>
    <property type="match status" value="1"/>
</dbReference>